<keyword evidence="3 18" id="KW-0813">Transport</keyword>
<evidence type="ECO:0000256" key="3">
    <source>
        <dbReference type="ARBA" id="ARBA00022448"/>
    </source>
</evidence>
<keyword evidence="7 18" id="KW-1133">Transmembrane helix</keyword>
<comment type="subcellular location">
    <subcellularLocation>
        <location evidence="17">Postsynaptic cell membrane</location>
        <topology evidence="17">Multi-pass membrane protein</topology>
    </subcellularLocation>
</comment>
<keyword evidence="12 22" id="KW-0675">Receptor</keyword>
<proteinExistence type="inferred from homology"/>
<dbReference type="PRINTS" id="PR00252">
    <property type="entry name" value="NRIONCHANNEL"/>
</dbReference>
<comment type="function">
    <text evidence="1">After binding acetylcholine, the AChR responds by an extensive change in conformation that affects all subunits and leads to opening of an ion-conducting channel across the plasma membrane.</text>
</comment>
<feature type="domain" description="Neurotransmitter-gated ion-channel ligand-binding" evidence="20">
    <location>
        <begin position="38"/>
        <end position="252"/>
    </location>
</feature>
<dbReference type="GO" id="GO:0022848">
    <property type="term" value="F:acetylcholine-gated monoatomic cation-selective channel activity"/>
    <property type="evidence" value="ECO:0007669"/>
    <property type="project" value="InterPro"/>
</dbReference>
<feature type="transmembrane region" description="Helical" evidence="18">
    <location>
        <begin position="253"/>
        <end position="276"/>
    </location>
</feature>
<dbReference type="SUPFAM" id="SSF63712">
    <property type="entry name" value="Nicotinic receptor ligand binding domain-like"/>
    <property type="match status" value="1"/>
</dbReference>
<dbReference type="InterPro" id="IPR002394">
    <property type="entry name" value="Nicotinic_acetylcholine_rcpt"/>
</dbReference>
<keyword evidence="9 18" id="KW-0406">Ion transport</keyword>
<keyword evidence="6" id="KW-0732">Signal</keyword>
<evidence type="ECO:0000256" key="4">
    <source>
        <dbReference type="ARBA" id="ARBA00022475"/>
    </source>
</evidence>
<dbReference type="Pfam" id="PF02932">
    <property type="entry name" value="Neur_chan_memb"/>
    <property type="match status" value="1"/>
</dbReference>
<dbReference type="CDD" id="cd19064">
    <property type="entry name" value="LGIC_TM_nAChR"/>
    <property type="match status" value="1"/>
</dbReference>
<evidence type="ECO:0000256" key="14">
    <source>
        <dbReference type="ARBA" id="ARBA00023257"/>
    </source>
</evidence>
<evidence type="ECO:0000259" key="20">
    <source>
        <dbReference type="Pfam" id="PF02931"/>
    </source>
</evidence>
<dbReference type="Gene3D" id="1.20.58.390">
    <property type="entry name" value="Neurotransmitter-gated ion-channel transmembrane domain"/>
    <property type="match status" value="2"/>
</dbReference>
<feature type="transmembrane region" description="Helical" evidence="18">
    <location>
        <begin position="318"/>
        <end position="341"/>
    </location>
</feature>
<reference evidence="22" key="2">
    <citation type="journal article" date="2021" name="World Allergy Organ. J.">
        <title>Chromosome-level assembly of Dermatophagoides farinae genome and transcriptome reveals two novel allergens Der f 37 and Der f 39.</title>
        <authorList>
            <person name="Chen J."/>
            <person name="Cai Z."/>
            <person name="Fan D."/>
            <person name="Hu J."/>
            <person name="Hou Y."/>
            <person name="He Y."/>
            <person name="Zhang Z."/>
            <person name="Zhao Z."/>
            <person name="Gao P."/>
            <person name="Hu W."/>
            <person name="Sun J."/>
            <person name="Li J."/>
            <person name="Ji K."/>
        </authorList>
    </citation>
    <scope>NUCLEOTIDE SEQUENCE</scope>
    <source>
        <strain evidence="22">JKM2019</strain>
    </source>
</reference>
<evidence type="ECO:0000256" key="2">
    <source>
        <dbReference type="ARBA" id="ARBA00009237"/>
    </source>
</evidence>
<evidence type="ECO:0000256" key="6">
    <source>
        <dbReference type="ARBA" id="ARBA00022729"/>
    </source>
</evidence>
<feature type="transmembrane region" description="Helical" evidence="18">
    <location>
        <begin position="486"/>
        <end position="510"/>
    </location>
</feature>
<keyword evidence="14" id="KW-0628">Postsynaptic cell membrane</keyword>
<dbReference type="AlphaFoldDB" id="A0A9D4SD02"/>
<dbReference type="InterPro" id="IPR006029">
    <property type="entry name" value="Neurotrans-gated_channel_TM"/>
</dbReference>
<evidence type="ECO:0000256" key="8">
    <source>
        <dbReference type="ARBA" id="ARBA00023018"/>
    </source>
</evidence>
<evidence type="ECO:0000256" key="17">
    <source>
        <dbReference type="ARBA" id="ARBA00034104"/>
    </source>
</evidence>
<keyword evidence="15" id="KW-1071">Ligand-gated ion channel</keyword>
<evidence type="ECO:0000256" key="12">
    <source>
        <dbReference type="ARBA" id="ARBA00023170"/>
    </source>
</evidence>
<evidence type="ECO:0000256" key="5">
    <source>
        <dbReference type="ARBA" id="ARBA00022692"/>
    </source>
</evidence>
<keyword evidence="10 18" id="KW-0472">Membrane</keyword>
<dbReference type="Proteomes" id="UP000828236">
    <property type="component" value="Unassembled WGS sequence"/>
</dbReference>
<dbReference type="Pfam" id="PF02931">
    <property type="entry name" value="Neur_chan_LBD"/>
    <property type="match status" value="1"/>
</dbReference>
<feature type="transmembrane region" description="Helical" evidence="18">
    <location>
        <begin position="12"/>
        <end position="28"/>
    </location>
</feature>
<evidence type="ECO:0000256" key="15">
    <source>
        <dbReference type="ARBA" id="ARBA00023286"/>
    </source>
</evidence>
<organism evidence="22">
    <name type="scientific">Dermatophagoides farinae</name>
    <name type="common">American house dust mite</name>
    <dbReference type="NCBI Taxonomy" id="6954"/>
    <lineage>
        <taxon>Eukaryota</taxon>
        <taxon>Metazoa</taxon>
        <taxon>Ecdysozoa</taxon>
        <taxon>Arthropoda</taxon>
        <taxon>Chelicerata</taxon>
        <taxon>Arachnida</taxon>
        <taxon>Acari</taxon>
        <taxon>Acariformes</taxon>
        <taxon>Sarcoptiformes</taxon>
        <taxon>Astigmata</taxon>
        <taxon>Psoroptidia</taxon>
        <taxon>Analgoidea</taxon>
        <taxon>Pyroglyphidae</taxon>
        <taxon>Dermatophagoidinae</taxon>
        <taxon>Dermatophagoides</taxon>
    </lineage>
</organism>
<evidence type="ECO:0000256" key="10">
    <source>
        <dbReference type="ARBA" id="ARBA00023136"/>
    </source>
</evidence>
<feature type="transmembrane region" description="Helical" evidence="18">
    <location>
        <begin position="288"/>
        <end position="312"/>
    </location>
</feature>
<dbReference type="OrthoDB" id="5975154at2759"/>
<dbReference type="GO" id="GO:0007271">
    <property type="term" value="P:synaptic transmission, cholinergic"/>
    <property type="evidence" value="ECO:0007669"/>
    <property type="project" value="UniProtKB-ARBA"/>
</dbReference>
<dbReference type="InterPro" id="IPR038050">
    <property type="entry name" value="Neuro_actylchol_rec"/>
</dbReference>
<keyword evidence="4" id="KW-1003">Cell membrane</keyword>
<sequence>MQPLFNCCWLRKNLAIIIIIIVLLNIFIRQIDANSDGKRLYDDLLSSYNRLVRPVSNNSQSLKVKLGLKLTQLIDVNLKNQMMTTNVWVTQEWFDHKLKWDPEEYGGVRQLYVPSEQIWLPDIVLYNNGDGNYEITIMTKAIIHYNGRVVWNPPAIYKSSCNIDISYFPFDYQECTMKFGSWTYSGNDVDLIHLNEGNGTDLLEYGIDLSEFYLNVEWDIMRVPALRKVIKYTCCPQFYPDITFNITLRRKTLFYTINLIIPCVLISCLSILVFYMPSDSGEKVTLSVSILLSLSFFLLVLIEIIPSTSLVIPLIGKYLIFTMVLVTLSVIVTILVMNIHFRSPSTHRMSPWIRKTFIHTLPRWLLMKSPQFKLELPDTEKKNLQQPLQHQEQQNKRNTTIQSPPPPPIDWNQSIDSTFDNGYNLMVTNHPSSSMMKTREPHYCYPRKIDQIILNAIFIAHHIDNADEYKSNQEDWKYVSMVLDRLFLWIFTLACIIGTGGIFMVAPSIYDLDVPLDIQMSTIVKSQF</sequence>
<dbReference type="CDD" id="cd19031">
    <property type="entry name" value="LGIC_ECD_nAChR_proto_alpha-like"/>
    <property type="match status" value="1"/>
</dbReference>
<dbReference type="FunFam" id="2.70.170.10:FF:000013">
    <property type="entry name" value="Acetylcholine receptor subunit alpha"/>
    <property type="match status" value="1"/>
</dbReference>
<keyword evidence="13" id="KW-0325">Glycoprotein</keyword>
<dbReference type="FunFam" id="1.20.58.390:FF:000001">
    <property type="entry name" value="Neuronal nicotinic acetylcholine receptor subunit 3"/>
    <property type="match status" value="1"/>
</dbReference>
<keyword evidence="11" id="KW-1015">Disulfide bond</keyword>
<dbReference type="SUPFAM" id="SSF90112">
    <property type="entry name" value="Neurotransmitter-gated ion-channel transmembrane pore"/>
    <property type="match status" value="1"/>
</dbReference>
<dbReference type="GO" id="GO:0045211">
    <property type="term" value="C:postsynaptic membrane"/>
    <property type="evidence" value="ECO:0007669"/>
    <property type="project" value="UniProtKB-SubCell"/>
</dbReference>
<dbReference type="Gene3D" id="2.70.170.10">
    <property type="entry name" value="Neurotransmitter-gated ion-channel ligand-binding domain"/>
    <property type="match status" value="1"/>
</dbReference>
<evidence type="ECO:0000259" key="21">
    <source>
        <dbReference type="Pfam" id="PF02932"/>
    </source>
</evidence>
<dbReference type="InterPro" id="IPR036719">
    <property type="entry name" value="Neuro-gated_channel_TM_sf"/>
</dbReference>
<dbReference type="NCBIfam" id="TIGR00860">
    <property type="entry name" value="LIC"/>
    <property type="match status" value="1"/>
</dbReference>
<keyword evidence="16 18" id="KW-0407">Ion channel</keyword>
<reference evidence="22" key="1">
    <citation type="submission" date="2020-06" db="EMBL/GenBank/DDBJ databases">
        <authorList>
            <person name="Ji K."/>
            <person name="Li J."/>
        </authorList>
    </citation>
    <scope>NUCLEOTIDE SEQUENCE</scope>
    <source>
        <strain evidence="22">JKM2019</strain>
        <tissue evidence="22">Whole body</tissue>
    </source>
</reference>
<dbReference type="InterPro" id="IPR006201">
    <property type="entry name" value="Neur_channel"/>
</dbReference>
<evidence type="ECO:0000256" key="1">
    <source>
        <dbReference type="ARBA" id="ARBA00003328"/>
    </source>
</evidence>
<gene>
    <name evidence="22" type="ORF">HUG17_8776</name>
</gene>
<dbReference type="PRINTS" id="PR00254">
    <property type="entry name" value="NICOTINICR"/>
</dbReference>
<evidence type="ECO:0000313" key="22">
    <source>
        <dbReference type="EMBL" id="KAH7637672.1"/>
    </source>
</evidence>
<name>A0A9D4SD02_DERFA</name>
<dbReference type="InterPro" id="IPR006202">
    <property type="entry name" value="Neur_chan_lig-bd"/>
</dbReference>
<evidence type="ECO:0000256" key="16">
    <source>
        <dbReference type="ARBA" id="ARBA00023303"/>
    </source>
</evidence>
<evidence type="ECO:0000256" key="9">
    <source>
        <dbReference type="ARBA" id="ARBA00023065"/>
    </source>
</evidence>
<dbReference type="EMBL" id="SDOV01000008">
    <property type="protein sequence ID" value="KAH7637672.1"/>
    <property type="molecule type" value="Genomic_DNA"/>
</dbReference>
<dbReference type="PROSITE" id="PS00236">
    <property type="entry name" value="NEUROTR_ION_CHANNEL"/>
    <property type="match status" value="1"/>
</dbReference>
<protein>
    <submittedName>
        <fullName evidence="22">Acetylcholine receptor subunit alpha-like protein 1-like protein 2</fullName>
    </submittedName>
</protein>
<keyword evidence="5 18" id="KW-0812">Transmembrane</keyword>
<comment type="similarity">
    <text evidence="2">Belongs to the ligand-gated ion channel (TC 1.A.9) family. Acetylcholine receptor (TC 1.A.9.1) subfamily.</text>
</comment>
<accession>A0A9D4SD02</accession>
<dbReference type="FunFam" id="1.20.58.390:FF:000022">
    <property type="entry name" value="Nicotinic acetylcholine receptor subunit alpha4"/>
    <property type="match status" value="1"/>
</dbReference>
<feature type="domain" description="Neurotransmitter-gated ion-channel transmembrane" evidence="21">
    <location>
        <begin position="259"/>
        <end position="503"/>
    </location>
</feature>
<dbReference type="GO" id="GO:0004888">
    <property type="term" value="F:transmembrane signaling receptor activity"/>
    <property type="evidence" value="ECO:0007669"/>
    <property type="project" value="InterPro"/>
</dbReference>
<feature type="region of interest" description="Disordered" evidence="19">
    <location>
        <begin position="383"/>
        <end position="408"/>
    </location>
</feature>
<comment type="caution">
    <text evidence="22">The sequence shown here is derived from an EMBL/GenBank/DDBJ whole genome shotgun (WGS) entry which is preliminary data.</text>
</comment>
<dbReference type="PANTHER" id="PTHR18945">
    <property type="entry name" value="NEUROTRANSMITTER GATED ION CHANNEL"/>
    <property type="match status" value="1"/>
</dbReference>
<keyword evidence="8" id="KW-0770">Synapse</keyword>
<evidence type="ECO:0000256" key="19">
    <source>
        <dbReference type="SAM" id="MobiDB-lite"/>
    </source>
</evidence>
<dbReference type="InterPro" id="IPR036734">
    <property type="entry name" value="Neur_chan_lig-bd_sf"/>
</dbReference>
<evidence type="ECO:0000256" key="18">
    <source>
        <dbReference type="RuleBase" id="RU000687"/>
    </source>
</evidence>
<evidence type="ECO:0000256" key="11">
    <source>
        <dbReference type="ARBA" id="ARBA00023157"/>
    </source>
</evidence>
<evidence type="ECO:0000256" key="13">
    <source>
        <dbReference type="ARBA" id="ARBA00023180"/>
    </source>
</evidence>
<evidence type="ECO:0000256" key="7">
    <source>
        <dbReference type="ARBA" id="ARBA00022989"/>
    </source>
</evidence>
<dbReference type="InterPro" id="IPR018000">
    <property type="entry name" value="Neurotransmitter_ion_chnl_CS"/>
</dbReference>